<dbReference type="Pfam" id="PF01400">
    <property type="entry name" value="Astacin"/>
    <property type="match status" value="1"/>
</dbReference>
<evidence type="ECO:0000256" key="1">
    <source>
        <dbReference type="ARBA" id="ARBA00022670"/>
    </source>
</evidence>
<accession>A0A443S2K1</accession>
<keyword evidence="3 6" id="KW-0378">Hydrolase</keyword>
<feature type="binding site" evidence="6">
    <location>
        <position position="91"/>
    </location>
    <ligand>
        <name>Zn(2+)</name>
        <dbReference type="ChEBI" id="CHEBI:29105"/>
        <note>catalytic</note>
    </ligand>
</feature>
<evidence type="ECO:0000256" key="3">
    <source>
        <dbReference type="ARBA" id="ARBA00022801"/>
    </source>
</evidence>
<feature type="binding site" evidence="6">
    <location>
        <position position="85"/>
    </location>
    <ligand>
        <name>Zn(2+)</name>
        <dbReference type="ChEBI" id="CHEBI:29105"/>
        <note>catalytic</note>
    </ligand>
</feature>
<keyword evidence="1 6" id="KW-0645">Protease</keyword>
<evidence type="ECO:0000256" key="6">
    <source>
        <dbReference type="PROSITE-ProRule" id="PRU01211"/>
    </source>
</evidence>
<feature type="active site" evidence="6">
    <location>
        <position position="82"/>
    </location>
</feature>
<feature type="binding site" evidence="6">
    <location>
        <position position="81"/>
    </location>
    <ligand>
        <name>Zn(2+)</name>
        <dbReference type="ChEBI" id="CHEBI:29105"/>
        <note>catalytic</note>
    </ligand>
</feature>
<feature type="domain" description="Peptidase M12A" evidence="7">
    <location>
        <begin position="1"/>
        <end position="95"/>
    </location>
</feature>
<comment type="cofactor">
    <cofactor evidence="6">
        <name>Zn(2+)</name>
        <dbReference type="ChEBI" id="CHEBI:29105"/>
    </cofactor>
    <text evidence="6">Binds 1 zinc ion per subunit.</text>
</comment>
<dbReference type="Proteomes" id="UP000288716">
    <property type="component" value="Unassembled WGS sequence"/>
</dbReference>
<keyword evidence="9" id="KW-1185">Reference proteome</keyword>
<dbReference type="VEuPathDB" id="VectorBase:LDEU010294"/>
<keyword evidence="4 6" id="KW-0862">Zinc</keyword>
<dbReference type="GO" id="GO:0008270">
    <property type="term" value="F:zinc ion binding"/>
    <property type="evidence" value="ECO:0007669"/>
    <property type="project" value="UniProtKB-UniRule"/>
</dbReference>
<proteinExistence type="predicted"/>
<evidence type="ECO:0000256" key="4">
    <source>
        <dbReference type="ARBA" id="ARBA00022833"/>
    </source>
</evidence>
<dbReference type="PANTHER" id="PTHR10127:SF780">
    <property type="entry name" value="METALLOENDOPEPTIDASE"/>
    <property type="match status" value="1"/>
</dbReference>
<dbReference type="OrthoDB" id="291007at2759"/>
<evidence type="ECO:0000313" key="9">
    <source>
        <dbReference type="Proteomes" id="UP000288716"/>
    </source>
</evidence>
<comment type="caution">
    <text evidence="8">The sequence shown here is derived from an EMBL/GenBank/DDBJ whole genome shotgun (WGS) entry which is preliminary data.</text>
</comment>
<dbReference type="SUPFAM" id="SSF55486">
    <property type="entry name" value="Metalloproteases ('zincins'), catalytic domain"/>
    <property type="match status" value="1"/>
</dbReference>
<name>A0A443S2K1_9ACAR</name>
<dbReference type="AlphaFoldDB" id="A0A443S2K1"/>
<dbReference type="PANTHER" id="PTHR10127">
    <property type="entry name" value="DISCOIDIN, CUB, EGF, LAMININ , AND ZINC METALLOPROTEASE DOMAIN CONTAINING"/>
    <property type="match status" value="1"/>
</dbReference>
<dbReference type="EMBL" id="NCKV01011031">
    <property type="protein sequence ID" value="RWS21745.1"/>
    <property type="molecule type" value="Genomic_DNA"/>
</dbReference>
<evidence type="ECO:0000256" key="5">
    <source>
        <dbReference type="ARBA" id="ARBA00023049"/>
    </source>
</evidence>
<organism evidence="8 9">
    <name type="scientific">Leptotrombidium deliense</name>
    <dbReference type="NCBI Taxonomy" id="299467"/>
    <lineage>
        <taxon>Eukaryota</taxon>
        <taxon>Metazoa</taxon>
        <taxon>Ecdysozoa</taxon>
        <taxon>Arthropoda</taxon>
        <taxon>Chelicerata</taxon>
        <taxon>Arachnida</taxon>
        <taxon>Acari</taxon>
        <taxon>Acariformes</taxon>
        <taxon>Trombidiformes</taxon>
        <taxon>Prostigmata</taxon>
        <taxon>Anystina</taxon>
        <taxon>Parasitengona</taxon>
        <taxon>Trombiculoidea</taxon>
        <taxon>Trombiculidae</taxon>
        <taxon>Leptotrombidium</taxon>
    </lineage>
</organism>
<dbReference type="GO" id="GO:0004222">
    <property type="term" value="F:metalloendopeptidase activity"/>
    <property type="evidence" value="ECO:0007669"/>
    <property type="project" value="UniProtKB-UniRule"/>
</dbReference>
<gene>
    <name evidence="8" type="ORF">B4U80_01644</name>
</gene>
<evidence type="ECO:0000256" key="2">
    <source>
        <dbReference type="ARBA" id="ARBA00022723"/>
    </source>
</evidence>
<evidence type="ECO:0000313" key="8">
    <source>
        <dbReference type="EMBL" id="RWS21745.1"/>
    </source>
</evidence>
<protein>
    <submittedName>
        <fullName evidence="8">Meprin A subunit alpha-like protein</fullName>
    </submittedName>
</protein>
<dbReference type="InterPro" id="IPR001506">
    <property type="entry name" value="Peptidase_M12A"/>
</dbReference>
<keyword evidence="2 6" id="KW-0479">Metal-binding</keyword>
<keyword evidence="5 6" id="KW-0482">Metalloprotease</keyword>
<dbReference type="InterPro" id="IPR024079">
    <property type="entry name" value="MetalloPept_cat_dom_sf"/>
</dbReference>
<dbReference type="Gene3D" id="3.40.390.10">
    <property type="entry name" value="Collagenase (Catalytic Domain)"/>
    <property type="match status" value="1"/>
</dbReference>
<evidence type="ECO:0000259" key="7">
    <source>
        <dbReference type="PROSITE" id="PS51864"/>
    </source>
</evidence>
<sequence length="95" mass="11154">MWHKKELGYRKASNLGWRHCTFLYNSRIGTCIRFREKVENEDYIYILKLKGSNCFSKIGRFGKYVPVSLGPGYEELIPAVHEIMHSLGVYHTQSR</sequence>
<reference evidence="8 9" key="1">
    <citation type="journal article" date="2018" name="Gigascience">
        <title>Genomes of trombidid mites reveal novel predicted allergens and laterally-transferred genes associated with secondary metabolism.</title>
        <authorList>
            <person name="Dong X."/>
            <person name="Chaisiri K."/>
            <person name="Xia D."/>
            <person name="Armstrong S.D."/>
            <person name="Fang Y."/>
            <person name="Donnelly M.J."/>
            <person name="Kadowaki T."/>
            <person name="McGarry J.W."/>
            <person name="Darby A.C."/>
            <person name="Makepeace B.L."/>
        </authorList>
    </citation>
    <scope>NUCLEOTIDE SEQUENCE [LARGE SCALE GENOMIC DNA]</scope>
    <source>
        <strain evidence="8">UoL-UT</strain>
    </source>
</reference>
<comment type="caution">
    <text evidence="6">Lacks conserved residue(s) required for the propagation of feature annotation.</text>
</comment>
<dbReference type="PROSITE" id="PS51864">
    <property type="entry name" value="ASTACIN"/>
    <property type="match status" value="1"/>
</dbReference>
<dbReference type="GO" id="GO:0006508">
    <property type="term" value="P:proteolysis"/>
    <property type="evidence" value="ECO:0007669"/>
    <property type="project" value="UniProtKB-KW"/>
</dbReference>